<keyword evidence="1" id="KW-0472">Membrane</keyword>
<comment type="caution">
    <text evidence="2">The sequence shown here is derived from an EMBL/GenBank/DDBJ whole genome shotgun (WGS) entry which is preliminary data.</text>
</comment>
<proteinExistence type="predicted"/>
<evidence type="ECO:0000313" key="3">
    <source>
        <dbReference type="Proteomes" id="UP000054978"/>
    </source>
</evidence>
<organism evidence="2 3">
    <name type="scientific">Caballeronia ptereochthonis</name>
    <dbReference type="NCBI Taxonomy" id="1777144"/>
    <lineage>
        <taxon>Bacteria</taxon>
        <taxon>Pseudomonadati</taxon>
        <taxon>Pseudomonadota</taxon>
        <taxon>Betaproteobacteria</taxon>
        <taxon>Burkholderiales</taxon>
        <taxon>Burkholderiaceae</taxon>
        <taxon>Caballeronia</taxon>
    </lineage>
</organism>
<evidence type="ECO:0000313" key="2">
    <source>
        <dbReference type="EMBL" id="SAK93955.1"/>
    </source>
</evidence>
<sequence length="104" mass="10248">MPFADAAAALTALSKASGASTVAPLICPRAAIAVSAAASIVADILGLTVSTAASTATLGRSLPSRCSRSTAFWQMSRLCSSVGAMFTAASVTMSGFAYVGTSIP</sequence>
<evidence type="ECO:0000256" key="1">
    <source>
        <dbReference type="SAM" id="Phobius"/>
    </source>
</evidence>
<dbReference type="AlphaFoldDB" id="A0A158DHE7"/>
<accession>A0A158DHE7</accession>
<gene>
    <name evidence="2" type="ORF">AWB83_05459</name>
</gene>
<keyword evidence="1" id="KW-1133">Transmembrane helix</keyword>
<reference evidence="2" key="1">
    <citation type="submission" date="2016-01" db="EMBL/GenBank/DDBJ databases">
        <authorList>
            <person name="Peeters C."/>
        </authorList>
    </citation>
    <scope>NUCLEOTIDE SEQUENCE [LARGE SCALE GENOMIC DNA]</scope>
    <source>
        <strain evidence="2">LMG 29326</strain>
    </source>
</reference>
<feature type="transmembrane region" description="Helical" evidence="1">
    <location>
        <begin position="78"/>
        <end position="99"/>
    </location>
</feature>
<dbReference type="Proteomes" id="UP000054978">
    <property type="component" value="Unassembled WGS sequence"/>
</dbReference>
<name>A0A158DHE7_9BURK</name>
<protein>
    <submittedName>
        <fullName evidence="2">Uncharacterized protein</fullName>
    </submittedName>
</protein>
<dbReference type="EMBL" id="FCOB02000031">
    <property type="protein sequence ID" value="SAK93955.1"/>
    <property type="molecule type" value="Genomic_DNA"/>
</dbReference>
<keyword evidence="1" id="KW-0812">Transmembrane</keyword>
<keyword evidence="3" id="KW-1185">Reference proteome</keyword>